<keyword evidence="3" id="KW-0808">Transferase</keyword>
<comment type="similarity">
    <text evidence="1">Belongs to the class IV-like SAM-binding methyltransferase superfamily. RNA methyltransferase TrmH family.</text>
</comment>
<dbReference type="Proteomes" id="UP000830326">
    <property type="component" value="Chromosome"/>
</dbReference>
<dbReference type="SUPFAM" id="SSF75217">
    <property type="entry name" value="alpha/beta knot"/>
    <property type="match status" value="1"/>
</dbReference>
<dbReference type="InterPro" id="IPR029028">
    <property type="entry name" value="Alpha/beta_knot_MTases"/>
</dbReference>
<dbReference type="PANTHER" id="PTHR43191:SF2">
    <property type="entry name" value="RRNA METHYLTRANSFERASE 3, MITOCHONDRIAL"/>
    <property type="match status" value="1"/>
</dbReference>
<feature type="domain" description="RNA 2-O ribose methyltransferase substrate binding" evidence="4">
    <location>
        <begin position="29"/>
        <end position="95"/>
    </location>
</feature>
<dbReference type="CDD" id="cd18095">
    <property type="entry name" value="SpoU-like_rRNA-MTase"/>
    <property type="match status" value="1"/>
</dbReference>
<dbReference type="SUPFAM" id="SSF55315">
    <property type="entry name" value="L30e-like"/>
    <property type="match status" value="1"/>
</dbReference>
<dbReference type="RefSeq" id="WP_245032449.1">
    <property type="nucleotide sequence ID" value="NZ_CP095075.1"/>
</dbReference>
<evidence type="ECO:0000259" key="4">
    <source>
        <dbReference type="SMART" id="SM00967"/>
    </source>
</evidence>
<dbReference type="Gene3D" id="3.40.1280.10">
    <property type="match status" value="1"/>
</dbReference>
<evidence type="ECO:0000256" key="1">
    <source>
        <dbReference type="ARBA" id="ARBA00007228"/>
    </source>
</evidence>
<dbReference type="GO" id="GO:0008168">
    <property type="term" value="F:methyltransferase activity"/>
    <property type="evidence" value="ECO:0007669"/>
    <property type="project" value="UniProtKB-KW"/>
</dbReference>
<organism evidence="5 6">
    <name type="scientific">Halobacillus amylolyticus</name>
    <dbReference type="NCBI Taxonomy" id="2932259"/>
    <lineage>
        <taxon>Bacteria</taxon>
        <taxon>Bacillati</taxon>
        <taxon>Bacillota</taxon>
        <taxon>Bacilli</taxon>
        <taxon>Bacillales</taxon>
        <taxon>Bacillaceae</taxon>
        <taxon>Halobacillus</taxon>
    </lineage>
</organism>
<evidence type="ECO:0000313" key="6">
    <source>
        <dbReference type="Proteomes" id="UP000830326"/>
    </source>
</evidence>
<dbReference type="Pfam" id="PF00588">
    <property type="entry name" value="SpoU_methylase"/>
    <property type="match status" value="1"/>
</dbReference>
<dbReference type="SMART" id="SM00967">
    <property type="entry name" value="SpoU_sub_bind"/>
    <property type="match status" value="1"/>
</dbReference>
<proteinExistence type="inferred from homology"/>
<accession>A0ABY4HAX5</accession>
<dbReference type="Pfam" id="PF22435">
    <property type="entry name" value="MRM3-like_sub_bind"/>
    <property type="match status" value="1"/>
</dbReference>
<dbReference type="EMBL" id="CP095075">
    <property type="protein sequence ID" value="UOR11977.1"/>
    <property type="molecule type" value="Genomic_DNA"/>
</dbReference>
<dbReference type="InterPro" id="IPR029064">
    <property type="entry name" value="Ribosomal_eL30-like_sf"/>
</dbReference>
<dbReference type="GO" id="GO:0032259">
    <property type="term" value="P:methylation"/>
    <property type="evidence" value="ECO:0007669"/>
    <property type="project" value="UniProtKB-KW"/>
</dbReference>
<dbReference type="InterPro" id="IPR001537">
    <property type="entry name" value="SpoU_MeTrfase"/>
</dbReference>
<name>A0ABY4HAX5_9BACI</name>
<dbReference type="InterPro" id="IPR029026">
    <property type="entry name" value="tRNA_m1G_MTases_N"/>
</dbReference>
<evidence type="ECO:0000256" key="2">
    <source>
        <dbReference type="ARBA" id="ARBA00022603"/>
    </source>
</evidence>
<evidence type="ECO:0000313" key="5">
    <source>
        <dbReference type="EMBL" id="UOR11977.1"/>
    </source>
</evidence>
<gene>
    <name evidence="5" type="ORF">MUO15_00060</name>
</gene>
<evidence type="ECO:0000256" key="3">
    <source>
        <dbReference type="ARBA" id="ARBA00022679"/>
    </source>
</evidence>
<dbReference type="InterPro" id="IPR013123">
    <property type="entry name" value="SpoU_subst-bd"/>
</dbReference>
<protein>
    <submittedName>
        <fullName evidence="5">RNA methyltransferase</fullName>
    </submittedName>
</protein>
<reference evidence="5" key="1">
    <citation type="submission" date="2022-04" db="EMBL/GenBank/DDBJ databases">
        <title>Halobacillus sp. isolated from saltern.</title>
        <authorList>
            <person name="Won M."/>
            <person name="Lee C.-M."/>
            <person name="Woen H.-Y."/>
            <person name="Kwon S.-W."/>
        </authorList>
    </citation>
    <scope>NUCLEOTIDE SEQUENCE</scope>
    <source>
        <strain evidence="5">SSHM10-5</strain>
    </source>
</reference>
<dbReference type="Gene3D" id="3.30.1330.30">
    <property type="match status" value="1"/>
</dbReference>
<dbReference type="InterPro" id="IPR053888">
    <property type="entry name" value="MRM3-like_sub_bind"/>
</dbReference>
<keyword evidence="6" id="KW-1185">Reference proteome</keyword>
<keyword evidence="2 5" id="KW-0489">Methyltransferase</keyword>
<sequence length="245" mass="27126">MLTSVNNPKVKEWKKLHKRKYRDKSGTFLVEGLHLVEEVLKSEWKVLEILIRDGENFDLKLNEQVTIVNEQVFNAVSQTQTPQGIAAVVERKTNQYQPAALTLLVDSVQDPGNLGTLIRTADAAGFDHVVIGEGSVDPFNEKTVRSTQGSLFHIPVFQGNLESFVDKLKATGVTVLASALEKNATPYKQLSKHDRTALIVGNEGQGIRGELLSYADQRVYIPIYGQAESLNVAIAAAILMYHLKE</sequence>
<dbReference type="InterPro" id="IPR051259">
    <property type="entry name" value="rRNA_Methyltransferase"/>
</dbReference>
<dbReference type="PANTHER" id="PTHR43191">
    <property type="entry name" value="RRNA METHYLTRANSFERASE 3"/>
    <property type="match status" value="1"/>
</dbReference>